<keyword evidence="9" id="KW-0808">Transferase</keyword>
<reference evidence="19" key="1">
    <citation type="submission" date="2022-07" db="EMBL/GenBank/DDBJ databases">
        <title>Phylogenomic reconstructions and comparative analyses of Kickxellomycotina fungi.</title>
        <authorList>
            <person name="Reynolds N.K."/>
            <person name="Stajich J.E."/>
            <person name="Barry K."/>
            <person name="Grigoriev I.V."/>
            <person name="Crous P."/>
            <person name="Smith M.E."/>
        </authorList>
    </citation>
    <scope>NUCLEOTIDE SEQUENCE</scope>
    <source>
        <strain evidence="19">RSA 1196</strain>
    </source>
</reference>
<evidence type="ECO:0000256" key="18">
    <source>
        <dbReference type="ARBA" id="ARBA00029893"/>
    </source>
</evidence>
<sequence length="342" mass="38776">MYHTAEPDSALCHAIQHFRAPIRFAFAYGSGVFQQARKAPSEKPMVDFIIAVTHPGHWHSLNIQQNPHHYSGLRYFGSTTVTRVQENFGAGVYFNPYIEIEGLRLKYGVVSLSTLCSDLVNWDTLYLAGRMHKPIMVIKNDPVIQVTSQVNLTNAARLALLLLPPRFTEEELYSRIVGLSYTGDIRMKLGENPHKVRNIVRGQMDDLRMVYKGILANMPNVVYDQRGTDTIEQDSNPDTRARMIRNLPSTYYYRLTRAFQKRDPGVFTNPIIPAESEEYIEAHKHASAGMVRSPHLTECTLMAIRSTVQRPALTQSLKGVLTAGISKSIRYSLQKLRRSRGL</sequence>
<dbReference type="EC" id="2.7.7.41" evidence="6"/>
<accession>A0A9W8AY09</accession>
<evidence type="ECO:0000256" key="5">
    <source>
        <dbReference type="ARBA" id="ARBA00005458"/>
    </source>
</evidence>
<dbReference type="GO" id="GO:0004605">
    <property type="term" value="F:phosphatidate cytidylyltransferase activity"/>
    <property type="evidence" value="ECO:0007669"/>
    <property type="project" value="UniProtKB-EC"/>
</dbReference>
<comment type="pathway">
    <text evidence="3">Phospholipid metabolism; CDP-diacylglycerol biosynthesis; CDP-diacylglycerol from sn-glycerol 3-phosphate: step 3/3.</text>
</comment>
<keyword evidence="14" id="KW-0496">Mitochondrion</keyword>
<keyword evidence="12" id="KW-0460">Magnesium</keyword>
<evidence type="ECO:0000256" key="3">
    <source>
        <dbReference type="ARBA" id="ARBA00005119"/>
    </source>
</evidence>
<dbReference type="PANTHER" id="PTHR13619:SF0">
    <property type="entry name" value="PHOSPHATIDATE CYTIDYLYLTRANSFERASE, MITOCHONDRIAL"/>
    <property type="match status" value="1"/>
</dbReference>
<keyword evidence="20" id="KW-1185">Reference proteome</keyword>
<comment type="cofactor">
    <cofactor evidence="1">
        <name>Mg(2+)</name>
        <dbReference type="ChEBI" id="CHEBI:18420"/>
    </cofactor>
</comment>
<evidence type="ECO:0000256" key="7">
    <source>
        <dbReference type="ARBA" id="ARBA00018337"/>
    </source>
</evidence>
<comment type="subcellular location">
    <subcellularLocation>
        <location evidence="2">Mitochondrion inner membrane</location>
        <topology evidence="2">Peripheral membrane protein</topology>
        <orientation evidence="2">Matrix side</orientation>
    </subcellularLocation>
</comment>
<evidence type="ECO:0000256" key="1">
    <source>
        <dbReference type="ARBA" id="ARBA00001946"/>
    </source>
</evidence>
<dbReference type="GO" id="GO:0032049">
    <property type="term" value="P:cardiolipin biosynthetic process"/>
    <property type="evidence" value="ECO:0007669"/>
    <property type="project" value="InterPro"/>
</dbReference>
<dbReference type="GO" id="GO:0005743">
    <property type="term" value="C:mitochondrial inner membrane"/>
    <property type="evidence" value="ECO:0007669"/>
    <property type="project" value="UniProtKB-SubCell"/>
</dbReference>
<dbReference type="Proteomes" id="UP001150925">
    <property type="component" value="Unassembled WGS sequence"/>
</dbReference>
<comment type="caution">
    <text evidence="19">The sequence shown here is derived from an EMBL/GenBank/DDBJ whole genome shotgun (WGS) entry which is preliminary data.</text>
</comment>
<protein>
    <recommendedName>
        <fullName evidence="7">Phosphatidate cytidylyltransferase, mitochondrial</fullName>
        <ecNumber evidence="6">2.7.7.41</ecNumber>
    </recommendedName>
    <alternativeName>
        <fullName evidence="18">CDP-diacylglycerol synthase</fullName>
    </alternativeName>
</protein>
<evidence type="ECO:0000256" key="14">
    <source>
        <dbReference type="ARBA" id="ARBA00023128"/>
    </source>
</evidence>
<organism evidence="19 20">
    <name type="scientific">Dispira parvispora</name>
    <dbReference type="NCBI Taxonomy" id="1520584"/>
    <lineage>
        <taxon>Eukaryota</taxon>
        <taxon>Fungi</taxon>
        <taxon>Fungi incertae sedis</taxon>
        <taxon>Zoopagomycota</taxon>
        <taxon>Kickxellomycotina</taxon>
        <taxon>Dimargaritomycetes</taxon>
        <taxon>Dimargaritales</taxon>
        <taxon>Dimargaritaceae</taxon>
        <taxon>Dispira</taxon>
    </lineage>
</organism>
<evidence type="ECO:0000256" key="2">
    <source>
        <dbReference type="ARBA" id="ARBA00004443"/>
    </source>
</evidence>
<evidence type="ECO:0000256" key="4">
    <source>
        <dbReference type="ARBA" id="ARBA00005189"/>
    </source>
</evidence>
<evidence type="ECO:0000256" key="10">
    <source>
        <dbReference type="ARBA" id="ARBA00022695"/>
    </source>
</evidence>
<evidence type="ECO:0000256" key="9">
    <source>
        <dbReference type="ARBA" id="ARBA00022679"/>
    </source>
</evidence>
<keyword evidence="11" id="KW-0999">Mitochondrion inner membrane</keyword>
<dbReference type="GO" id="GO:0016024">
    <property type="term" value="P:CDP-diacylglycerol biosynthetic process"/>
    <property type="evidence" value="ECO:0007669"/>
    <property type="project" value="TreeGrafter"/>
</dbReference>
<keyword evidence="16" id="KW-0594">Phospholipid biosynthesis</keyword>
<evidence type="ECO:0000256" key="12">
    <source>
        <dbReference type="ARBA" id="ARBA00022842"/>
    </source>
</evidence>
<evidence type="ECO:0000256" key="13">
    <source>
        <dbReference type="ARBA" id="ARBA00023098"/>
    </source>
</evidence>
<proteinExistence type="inferred from homology"/>
<dbReference type="InterPro" id="IPR015222">
    <property type="entry name" value="Tam41"/>
</dbReference>
<keyword evidence="17" id="KW-1208">Phospholipid metabolism</keyword>
<dbReference type="OrthoDB" id="341477at2759"/>
<evidence type="ECO:0000256" key="16">
    <source>
        <dbReference type="ARBA" id="ARBA00023209"/>
    </source>
</evidence>
<keyword evidence="15" id="KW-0472">Membrane</keyword>
<comment type="pathway">
    <text evidence="4">Lipid metabolism.</text>
</comment>
<evidence type="ECO:0000256" key="11">
    <source>
        <dbReference type="ARBA" id="ARBA00022792"/>
    </source>
</evidence>
<dbReference type="PANTHER" id="PTHR13619">
    <property type="entry name" value="PHOSPHATIDATE CYTIDYLYLTRANSFERASE, MITOCHONDRIAL"/>
    <property type="match status" value="1"/>
</dbReference>
<evidence type="ECO:0000256" key="6">
    <source>
        <dbReference type="ARBA" id="ARBA00012487"/>
    </source>
</evidence>
<keyword evidence="10" id="KW-0548">Nucleotidyltransferase</keyword>
<dbReference type="PIRSF" id="PIRSF028840">
    <property type="entry name" value="Mmp37"/>
    <property type="match status" value="1"/>
</dbReference>
<evidence type="ECO:0000256" key="15">
    <source>
        <dbReference type="ARBA" id="ARBA00023136"/>
    </source>
</evidence>
<comment type="similarity">
    <text evidence="5">Belongs to the TAM41 family.</text>
</comment>
<dbReference type="EMBL" id="JANBPY010000224">
    <property type="protein sequence ID" value="KAJ1968148.1"/>
    <property type="molecule type" value="Genomic_DNA"/>
</dbReference>
<name>A0A9W8AY09_9FUNG</name>
<evidence type="ECO:0000256" key="8">
    <source>
        <dbReference type="ARBA" id="ARBA00022516"/>
    </source>
</evidence>
<keyword evidence="8" id="KW-0444">Lipid biosynthesis</keyword>
<gene>
    <name evidence="19" type="primary">TAM41</name>
    <name evidence="19" type="ORF">IWQ62_001417</name>
</gene>
<evidence type="ECO:0000313" key="19">
    <source>
        <dbReference type="EMBL" id="KAJ1968148.1"/>
    </source>
</evidence>
<keyword evidence="13" id="KW-0443">Lipid metabolism</keyword>
<evidence type="ECO:0000313" key="20">
    <source>
        <dbReference type="Proteomes" id="UP001150925"/>
    </source>
</evidence>
<dbReference type="AlphaFoldDB" id="A0A9W8AY09"/>
<dbReference type="Pfam" id="PF09139">
    <property type="entry name" value="Tam41_Mmp37"/>
    <property type="match status" value="1"/>
</dbReference>
<evidence type="ECO:0000256" key="17">
    <source>
        <dbReference type="ARBA" id="ARBA00023264"/>
    </source>
</evidence>